<dbReference type="AlphaFoldDB" id="A0A7G9RC58"/>
<gene>
    <name evidence="2" type="ORF">H9L09_01425</name>
</gene>
<reference evidence="2 3" key="1">
    <citation type="submission" date="2020-08" db="EMBL/GenBank/DDBJ databases">
        <title>Genome sequence of Nocardioides mesophilus KACC 16243T.</title>
        <authorList>
            <person name="Hyun D.-W."/>
            <person name="Bae J.-W."/>
        </authorList>
    </citation>
    <scope>NUCLEOTIDE SEQUENCE [LARGE SCALE GENOMIC DNA]</scope>
    <source>
        <strain evidence="2 3">KACC 16243</strain>
    </source>
</reference>
<dbReference type="Proteomes" id="UP000515947">
    <property type="component" value="Chromosome"/>
</dbReference>
<dbReference type="RefSeq" id="WP_187579025.1">
    <property type="nucleotide sequence ID" value="NZ_CP060713.1"/>
</dbReference>
<evidence type="ECO:0000313" key="3">
    <source>
        <dbReference type="Proteomes" id="UP000515947"/>
    </source>
</evidence>
<sequence>MDMLDIMSDGFDASTNDDLYGLESALDDMHRLTDRMEQSTGVSEVTKLATRGDAEEYE</sequence>
<name>A0A7G9RC58_9ACTN</name>
<keyword evidence="3" id="KW-1185">Reference proteome</keyword>
<organism evidence="2 3">
    <name type="scientific">Nocardioides mesophilus</name>
    <dbReference type="NCBI Taxonomy" id="433659"/>
    <lineage>
        <taxon>Bacteria</taxon>
        <taxon>Bacillati</taxon>
        <taxon>Actinomycetota</taxon>
        <taxon>Actinomycetes</taxon>
        <taxon>Propionibacteriales</taxon>
        <taxon>Nocardioidaceae</taxon>
        <taxon>Nocardioides</taxon>
    </lineage>
</organism>
<evidence type="ECO:0000256" key="1">
    <source>
        <dbReference type="SAM" id="MobiDB-lite"/>
    </source>
</evidence>
<feature type="region of interest" description="Disordered" evidence="1">
    <location>
        <begin position="36"/>
        <end position="58"/>
    </location>
</feature>
<accession>A0A7G9RC58</accession>
<dbReference type="KEGG" id="nmes:H9L09_01425"/>
<dbReference type="EMBL" id="CP060713">
    <property type="protein sequence ID" value="QNN53183.1"/>
    <property type="molecule type" value="Genomic_DNA"/>
</dbReference>
<evidence type="ECO:0000313" key="2">
    <source>
        <dbReference type="EMBL" id="QNN53183.1"/>
    </source>
</evidence>
<proteinExistence type="predicted"/>
<protein>
    <submittedName>
        <fullName evidence="2">Uncharacterized protein</fullName>
    </submittedName>
</protein>